<gene>
    <name evidence="1" type="ORF">F6X42_00780</name>
</gene>
<keyword evidence="2" id="KW-1185">Reference proteome</keyword>
<keyword evidence="1" id="KW-0238">DNA-binding</keyword>
<dbReference type="Proteomes" id="UP000736373">
    <property type="component" value="Unassembled WGS sequence"/>
</dbReference>
<protein>
    <submittedName>
        <fullName evidence="1">DNA-binding protein</fullName>
    </submittedName>
</protein>
<evidence type="ECO:0000313" key="1">
    <source>
        <dbReference type="EMBL" id="MBC8745211.1"/>
    </source>
</evidence>
<organism evidence="1 2">
    <name type="scientific">Paraburkholderia podalyriae</name>
    <dbReference type="NCBI Taxonomy" id="1938811"/>
    <lineage>
        <taxon>Bacteria</taxon>
        <taxon>Pseudomonadati</taxon>
        <taxon>Pseudomonadota</taxon>
        <taxon>Betaproteobacteria</taxon>
        <taxon>Burkholderiales</taxon>
        <taxon>Burkholderiaceae</taxon>
        <taxon>Paraburkholderia</taxon>
    </lineage>
</organism>
<reference evidence="1 2" key="1">
    <citation type="submission" date="2019-09" db="EMBL/GenBank/DDBJ databases">
        <title>Paraburkholderia podalyriae sp. nov., A South African Podalyria-associated rhizobium.</title>
        <authorList>
            <person name="Mavima L."/>
            <person name="Beukes C.W."/>
            <person name="Palmer M."/>
            <person name="De Meyer S.E."/>
            <person name="James E.K."/>
            <person name="Maluk M."/>
            <person name="Avontuur J.R."/>
            <person name="Chan W.Y."/>
            <person name="Venter S.N."/>
            <person name="Steenkamp E.T."/>
        </authorList>
    </citation>
    <scope>NUCLEOTIDE SEQUENCE [LARGE SCALE GENOMIC DNA]</scope>
    <source>
        <strain evidence="1 2">WC7.3b</strain>
    </source>
</reference>
<dbReference type="RefSeq" id="WP_187632375.1">
    <property type="nucleotide sequence ID" value="NZ_VZQQ01000001.1"/>
</dbReference>
<name>A0ABR7PFY3_9BURK</name>
<dbReference type="GO" id="GO:0003677">
    <property type="term" value="F:DNA binding"/>
    <property type="evidence" value="ECO:0007669"/>
    <property type="project" value="UniProtKB-KW"/>
</dbReference>
<evidence type="ECO:0000313" key="2">
    <source>
        <dbReference type="Proteomes" id="UP000736373"/>
    </source>
</evidence>
<proteinExistence type="predicted"/>
<comment type="caution">
    <text evidence="1">The sequence shown here is derived from an EMBL/GenBank/DDBJ whole genome shotgun (WGS) entry which is preliminary data.</text>
</comment>
<accession>A0ABR7PFY3</accession>
<sequence>MKEQQPEVLPTPTHVRQFLTTDELAERLNVRPRSIHKRYSQTGAYFSVRPIKLPNRRLWWPIDTVEQLTGAAA</sequence>
<dbReference type="EMBL" id="VZQQ01000001">
    <property type="protein sequence ID" value="MBC8745211.1"/>
    <property type="molecule type" value="Genomic_DNA"/>
</dbReference>